<dbReference type="InterPro" id="IPR052341">
    <property type="entry name" value="LOG_family_nucleotidases"/>
</dbReference>
<dbReference type="GO" id="GO:0005829">
    <property type="term" value="C:cytosol"/>
    <property type="evidence" value="ECO:0007669"/>
    <property type="project" value="TreeGrafter"/>
</dbReference>
<evidence type="ECO:0000313" key="1">
    <source>
        <dbReference type="EMBL" id="GAG11201.1"/>
    </source>
</evidence>
<dbReference type="AlphaFoldDB" id="X0WER6"/>
<protein>
    <recommendedName>
        <fullName evidence="2">Cytochrome D ubiquinol oxidase subunit II</fullName>
    </recommendedName>
</protein>
<organism evidence="1">
    <name type="scientific">marine sediment metagenome</name>
    <dbReference type="NCBI Taxonomy" id="412755"/>
    <lineage>
        <taxon>unclassified sequences</taxon>
        <taxon>metagenomes</taxon>
        <taxon>ecological metagenomes</taxon>
    </lineage>
</organism>
<dbReference type="PANTHER" id="PTHR43393:SF2">
    <property type="entry name" value="CYTOKININ RIBOSIDE 5'-MONOPHOSPHATE PHOSPHORIBOHYDROLASE"/>
    <property type="match status" value="1"/>
</dbReference>
<dbReference type="InterPro" id="IPR031100">
    <property type="entry name" value="LOG_fam"/>
</dbReference>
<dbReference type="EMBL" id="BARS01028673">
    <property type="protein sequence ID" value="GAG11201.1"/>
    <property type="molecule type" value="Genomic_DNA"/>
</dbReference>
<comment type="caution">
    <text evidence="1">The sequence shown here is derived from an EMBL/GenBank/DDBJ whole genome shotgun (WGS) entry which is preliminary data.</text>
</comment>
<name>X0WER6_9ZZZZ</name>
<reference evidence="1" key="1">
    <citation type="journal article" date="2014" name="Front. Microbiol.">
        <title>High frequency of phylogenetically diverse reductive dehalogenase-homologous genes in deep subseafloor sedimentary metagenomes.</title>
        <authorList>
            <person name="Kawai M."/>
            <person name="Futagami T."/>
            <person name="Toyoda A."/>
            <person name="Takaki Y."/>
            <person name="Nishi S."/>
            <person name="Hori S."/>
            <person name="Arai W."/>
            <person name="Tsubouchi T."/>
            <person name="Morono Y."/>
            <person name="Uchiyama I."/>
            <person name="Ito T."/>
            <person name="Fujiyama A."/>
            <person name="Inagaki F."/>
            <person name="Takami H."/>
        </authorList>
    </citation>
    <scope>NUCLEOTIDE SEQUENCE</scope>
    <source>
        <strain evidence="1">Expedition CK06-06</strain>
    </source>
</reference>
<dbReference type="Gene3D" id="3.40.50.450">
    <property type="match status" value="1"/>
</dbReference>
<feature type="non-terminal residue" evidence="1">
    <location>
        <position position="1"/>
    </location>
</feature>
<evidence type="ECO:0008006" key="2">
    <source>
        <dbReference type="Google" id="ProtNLM"/>
    </source>
</evidence>
<dbReference type="PANTHER" id="PTHR43393">
    <property type="entry name" value="CYTOKININ RIBOSIDE 5'-MONOPHOSPHATE PHOSPHORIBOHYDROLASE"/>
    <property type="match status" value="1"/>
</dbReference>
<accession>X0WER6</accession>
<dbReference type="SUPFAM" id="SSF102405">
    <property type="entry name" value="MCP/YpsA-like"/>
    <property type="match status" value="1"/>
</dbReference>
<proteinExistence type="predicted"/>
<feature type="non-terminal residue" evidence="1">
    <location>
        <position position="265"/>
    </location>
</feature>
<gene>
    <name evidence="1" type="ORF">S01H1_44914</name>
</gene>
<dbReference type="Pfam" id="PF03641">
    <property type="entry name" value="Lysine_decarbox"/>
    <property type="match status" value="1"/>
</dbReference>
<sequence length="265" mass="29770">LLSQMLVTICRLGADKADRGDLKILNAALRELRYAFKVFAPYQEIPKVTMFGSARTPEDHPQYLQARKFAQLMQQRGWMVITGAGDGIMRAGHHGATRAASFGVAISLPFEQTTNTIIADDPKLVNFKYFFTRKLVFVKEAGAIVLFPGGFGTHDEGFESLTLVQTVKTNPIPIVLCDEPGGTYWQHWQSYVEAALVGNGMIDEPDLNLFYITDRAEGAVDEVVNFYRRYHSSRFVDDHFVVRLNRPLSAETLSEINDMFPDIVT</sequence>